<evidence type="ECO:0000256" key="4">
    <source>
        <dbReference type="ARBA" id="ARBA00022692"/>
    </source>
</evidence>
<keyword evidence="4 8" id="KW-0812">Transmembrane</keyword>
<keyword evidence="5 8" id="KW-1133">Transmembrane helix</keyword>
<evidence type="ECO:0000256" key="1">
    <source>
        <dbReference type="ARBA" id="ARBA00004370"/>
    </source>
</evidence>
<dbReference type="GO" id="GO:0016020">
    <property type="term" value="C:membrane"/>
    <property type="evidence" value="ECO:0007669"/>
    <property type="project" value="UniProtKB-SubCell"/>
</dbReference>
<keyword evidence="11" id="KW-1185">Reference proteome</keyword>
<dbReference type="InterPro" id="IPR026579">
    <property type="entry name" value="FtsQ"/>
</dbReference>
<evidence type="ECO:0000256" key="7">
    <source>
        <dbReference type="ARBA" id="ARBA00023306"/>
    </source>
</evidence>
<dbReference type="Proteomes" id="UP000607645">
    <property type="component" value="Unassembled WGS sequence"/>
</dbReference>
<evidence type="ECO:0000256" key="3">
    <source>
        <dbReference type="ARBA" id="ARBA00022618"/>
    </source>
</evidence>
<evidence type="ECO:0000256" key="8">
    <source>
        <dbReference type="SAM" id="Phobius"/>
    </source>
</evidence>
<dbReference type="GO" id="GO:0090529">
    <property type="term" value="P:cell septum assembly"/>
    <property type="evidence" value="ECO:0007669"/>
    <property type="project" value="InterPro"/>
</dbReference>
<feature type="domain" description="POTRA" evidence="9">
    <location>
        <begin position="41"/>
        <end position="110"/>
    </location>
</feature>
<organism evidence="10 11">
    <name type="scientific">Lawsonibacter faecis</name>
    <dbReference type="NCBI Taxonomy" id="2763052"/>
    <lineage>
        <taxon>Bacteria</taxon>
        <taxon>Bacillati</taxon>
        <taxon>Bacillota</taxon>
        <taxon>Clostridia</taxon>
        <taxon>Eubacteriales</taxon>
        <taxon>Oscillospiraceae</taxon>
        <taxon>Lawsonibacter</taxon>
    </lineage>
</organism>
<gene>
    <name evidence="10" type="ORF">H8S62_09100</name>
</gene>
<evidence type="ECO:0000256" key="6">
    <source>
        <dbReference type="ARBA" id="ARBA00023136"/>
    </source>
</evidence>
<keyword evidence="3" id="KW-0132">Cell division</keyword>
<comment type="caution">
    <text evidence="10">The sequence shown here is derived from an EMBL/GenBank/DDBJ whole genome shotgun (WGS) entry which is preliminary data.</text>
</comment>
<dbReference type="RefSeq" id="WP_173023483.1">
    <property type="nucleotide sequence ID" value="NZ_JACOPQ010000006.1"/>
</dbReference>
<dbReference type="InterPro" id="IPR013685">
    <property type="entry name" value="POTRA_FtsQ_type"/>
</dbReference>
<reference evidence="10" key="1">
    <citation type="submission" date="2020-08" db="EMBL/GenBank/DDBJ databases">
        <title>Genome public.</title>
        <authorList>
            <person name="Liu C."/>
            <person name="Sun Q."/>
        </authorList>
    </citation>
    <scope>NUCLEOTIDE SEQUENCE</scope>
    <source>
        <strain evidence="10">NSJ-52</strain>
    </source>
</reference>
<dbReference type="Gene3D" id="3.10.20.310">
    <property type="entry name" value="membrane protein fhac"/>
    <property type="match status" value="1"/>
</dbReference>
<comment type="subcellular location">
    <subcellularLocation>
        <location evidence="1">Membrane</location>
    </subcellularLocation>
</comment>
<dbReference type="PANTHER" id="PTHR35851:SF1">
    <property type="entry name" value="CELL DIVISION PROTEIN FTSQ"/>
    <property type="match status" value="1"/>
</dbReference>
<dbReference type="EMBL" id="JACOPQ010000006">
    <property type="protein sequence ID" value="MBC5737165.1"/>
    <property type="molecule type" value="Genomic_DNA"/>
</dbReference>
<dbReference type="InterPro" id="IPR034746">
    <property type="entry name" value="POTRA"/>
</dbReference>
<dbReference type="PROSITE" id="PS51779">
    <property type="entry name" value="POTRA"/>
    <property type="match status" value="1"/>
</dbReference>
<sequence length="255" mass="28225">MAARRSNRGRRRNRGRFGFLYKLLSVVVILAAIIVGCVVFFRVDNIEVEGNSRYSAGQIIEAAEVEKGDNLFALNRVGTYRQILERLPYVEEVAISCRLPDTLVIRVTERTAVAAIQGDGAWWILDEKIQILERTDQAGIAGYPQVTGLSPAAPAVGRKLGVAEEQQHKLESLAQLLQALSRHAVAGQAESFDLTALNAIEMKYGGRFTVRLPMTTDFDRSVRAVIEAAKTLPENDTGILDFTLDENEIHLIPYS</sequence>
<proteinExistence type="predicted"/>
<name>A0A8J6MCT5_9FIRM</name>
<evidence type="ECO:0000256" key="2">
    <source>
        <dbReference type="ARBA" id="ARBA00022475"/>
    </source>
</evidence>
<accession>A0A8J6MCT5</accession>
<protein>
    <submittedName>
        <fullName evidence="10">FtsQ-type POTRA domain-containing protein</fullName>
    </submittedName>
</protein>
<keyword evidence="2" id="KW-1003">Cell membrane</keyword>
<evidence type="ECO:0000313" key="10">
    <source>
        <dbReference type="EMBL" id="MBC5737165.1"/>
    </source>
</evidence>
<dbReference type="Pfam" id="PF08478">
    <property type="entry name" value="POTRA_1"/>
    <property type="match status" value="1"/>
</dbReference>
<evidence type="ECO:0000313" key="11">
    <source>
        <dbReference type="Proteomes" id="UP000607645"/>
    </source>
</evidence>
<keyword evidence="6 8" id="KW-0472">Membrane</keyword>
<evidence type="ECO:0000259" key="9">
    <source>
        <dbReference type="PROSITE" id="PS51779"/>
    </source>
</evidence>
<dbReference type="PANTHER" id="PTHR35851">
    <property type="entry name" value="CELL DIVISION PROTEIN FTSQ"/>
    <property type="match status" value="1"/>
</dbReference>
<evidence type="ECO:0000256" key="5">
    <source>
        <dbReference type="ARBA" id="ARBA00022989"/>
    </source>
</evidence>
<keyword evidence="7" id="KW-0131">Cell cycle</keyword>
<dbReference type="AlphaFoldDB" id="A0A8J6MCT5"/>
<feature type="transmembrane region" description="Helical" evidence="8">
    <location>
        <begin position="20"/>
        <end position="41"/>
    </location>
</feature>